<evidence type="ECO:0000256" key="1">
    <source>
        <dbReference type="SAM" id="MobiDB-lite"/>
    </source>
</evidence>
<name>A0A7R9F991_9NEOP</name>
<reference evidence="2" key="1">
    <citation type="submission" date="2020-11" db="EMBL/GenBank/DDBJ databases">
        <authorList>
            <person name="Tran Van P."/>
        </authorList>
    </citation>
    <scope>NUCLEOTIDE SEQUENCE</scope>
</reference>
<accession>A0A7R9F991</accession>
<sequence length="500" mass="57320">MFRLRDFSSCCASTNAGKQRTLPRHDSSLSTGILLEPYTGSECRGLDGPSSCSLRASPPQLYQYKAAKVVSTYNRGFWSAFWLTHGFCDIQCDLKSYKKYFYYFYRVLLPTIRPLNTIALEMKYAGINPAREAKIELGGAYSRKCVRTEELTTDLIKQDNSEIYHLSDSTTESDINMSSKNISELLGRHATREKNQTRFYKDVNQPHKDLQVTSKLKNTYLELEKVPWNFNADYQQSLQVLEQISDWDYSPHPLYHPYQLKPPEPSNRPFILNPTDESPYPPNRSPLNKLSALPPTPTLIQTKHPKRSFPHSNPPKITYPYLPYNMMMTNNKFKPPNQMYPTNLYKPRRLPALKHPWDTPPSVPYPPIKRDILSPPFSPTALYHDSSLNTDGILYLPEYPYPFDPNDVNIPDRTRNSGFHGTIPKPCQVYPQPILVFLPNPVLPQIFPFPPYTLSLFMAKPAPPTPPPLTTPTTSATHTTPTNPNKSQYPIKPFLYIQAR</sequence>
<feature type="compositionally biased region" description="Low complexity" evidence="1">
    <location>
        <begin position="471"/>
        <end position="484"/>
    </location>
</feature>
<protein>
    <submittedName>
        <fullName evidence="2">Uncharacterized protein</fullName>
    </submittedName>
</protein>
<evidence type="ECO:0000313" key="2">
    <source>
        <dbReference type="EMBL" id="CAD7448399.1"/>
    </source>
</evidence>
<feature type="region of interest" description="Disordered" evidence="1">
    <location>
        <begin position="463"/>
        <end position="489"/>
    </location>
</feature>
<feature type="region of interest" description="Disordered" evidence="1">
    <location>
        <begin position="261"/>
        <end position="282"/>
    </location>
</feature>
<organism evidence="2">
    <name type="scientific">Timema bartmani</name>
    <dbReference type="NCBI Taxonomy" id="61472"/>
    <lineage>
        <taxon>Eukaryota</taxon>
        <taxon>Metazoa</taxon>
        <taxon>Ecdysozoa</taxon>
        <taxon>Arthropoda</taxon>
        <taxon>Hexapoda</taxon>
        <taxon>Insecta</taxon>
        <taxon>Pterygota</taxon>
        <taxon>Neoptera</taxon>
        <taxon>Polyneoptera</taxon>
        <taxon>Phasmatodea</taxon>
        <taxon>Timematodea</taxon>
        <taxon>Timematoidea</taxon>
        <taxon>Timematidae</taxon>
        <taxon>Timema</taxon>
    </lineage>
</organism>
<gene>
    <name evidence="2" type="ORF">TBIB3V08_LOCUS10686</name>
</gene>
<dbReference type="EMBL" id="OD569956">
    <property type="protein sequence ID" value="CAD7448399.1"/>
    <property type="molecule type" value="Genomic_DNA"/>
</dbReference>
<dbReference type="AlphaFoldDB" id="A0A7R9F991"/>
<proteinExistence type="predicted"/>